<evidence type="ECO:0000313" key="3">
    <source>
        <dbReference type="EMBL" id="KAE9629320.1"/>
    </source>
</evidence>
<dbReference type="GO" id="GO:0030170">
    <property type="term" value="F:pyridoxal phosphate binding"/>
    <property type="evidence" value="ECO:0007669"/>
    <property type="project" value="InterPro"/>
</dbReference>
<keyword evidence="1 3" id="KW-0032">Aminotransferase</keyword>
<dbReference type="PANTHER" id="PTHR43510:SF1">
    <property type="entry name" value="AMINOTRANSFERASE FUNCTION, HYPOTHETICAL (EUROFUNG)"/>
    <property type="match status" value="1"/>
</dbReference>
<evidence type="ECO:0000256" key="1">
    <source>
        <dbReference type="RuleBase" id="RU000481"/>
    </source>
</evidence>
<dbReference type="CDD" id="cd00609">
    <property type="entry name" value="AAT_like"/>
    <property type="match status" value="1"/>
</dbReference>
<dbReference type="PANTHER" id="PTHR43510">
    <property type="entry name" value="AMINOTRANSFERASE FUNCTION, HYPOTHETICAL (EUROFUNG)"/>
    <property type="match status" value="1"/>
</dbReference>
<dbReference type="InterPro" id="IPR015421">
    <property type="entry name" value="PyrdxlP-dep_Trfase_major"/>
</dbReference>
<dbReference type="GO" id="GO:0008483">
    <property type="term" value="F:transaminase activity"/>
    <property type="evidence" value="ECO:0007669"/>
    <property type="project" value="UniProtKB-KW"/>
</dbReference>
<dbReference type="InterPro" id="IPR004839">
    <property type="entry name" value="Aminotransferase_I/II_large"/>
</dbReference>
<dbReference type="AlphaFoldDB" id="A0A6A4RGN4"/>
<protein>
    <recommendedName>
        <fullName evidence="1">Aminotransferase</fullName>
        <ecNumber evidence="1">2.6.1.-</ecNumber>
    </recommendedName>
</protein>
<comment type="caution">
    <text evidence="3">The sequence shown here is derived from an EMBL/GenBank/DDBJ whole genome shotgun (WGS) entry which is preliminary data.</text>
</comment>
<dbReference type="InterPro" id="IPR004838">
    <property type="entry name" value="NHTrfase_class1_PyrdxlP-BS"/>
</dbReference>
<dbReference type="Proteomes" id="UP000441586">
    <property type="component" value="Unassembled WGS sequence"/>
</dbReference>
<dbReference type="Gene3D" id="3.40.640.10">
    <property type="entry name" value="Type I PLP-dependent aspartate aminotransferase-like (Major domain)"/>
    <property type="match status" value="1"/>
</dbReference>
<reference evidence="3 4" key="1">
    <citation type="submission" date="2019-12" db="EMBL/GenBank/DDBJ databases">
        <authorList>
            <person name="Zhang Y.-J."/>
        </authorList>
    </citation>
    <scope>NUCLEOTIDE SEQUENCE [LARGE SCALE GENOMIC DNA]</scope>
    <source>
        <strain evidence="3 4">H18S-6</strain>
    </source>
</reference>
<feature type="domain" description="Aminotransferase class I/classII large" evidence="2">
    <location>
        <begin position="55"/>
        <end position="368"/>
    </location>
</feature>
<organism evidence="3 4">
    <name type="scientific">Parasedimentitalea maritima</name>
    <dbReference type="NCBI Taxonomy" id="2578117"/>
    <lineage>
        <taxon>Bacteria</taxon>
        <taxon>Pseudomonadati</taxon>
        <taxon>Pseudomonadota</taxon>
        <taxon>Alphaproteobacteria</taxon>
        <taxon>Rhodobacterales</taxon>
        <taxon>Paracoccaceae</taxon>
        <taxon>Parasedimentitalea</taxon>
    </lineage>
</organism>
<dbReference type="InterPro" id="IPR015424">
    <property type="entry name" value="PyrdxlP-dep_Trfase"/>
</dbReference>
<gene>
    <name evidence="3" type="ORF">GP644_12960</name>
</gene>
<evidence type="ECO:0000259" key="2">
    <source>
        <dbReference type="Pfam" id="PF00155"/>
    </source>
</evidence>
<dbReference type="EMBL" id="WSFO01000007">
    <property type="protein sequence ID" value="KAE9629320.1"/>
    <property type="molecule type" value="Genomic_DNA"/>
</dbReference>
<dbReference type="RefSeq" id="WP_158979931.1">
    <property type="nucleotide sequence ID" value="NZ_WSFO01000007.1"/>
</dbReference>
<evidence type="ECO:0000313" key="4">
    <source>
        <dbReference type="Proteomes" id="UP000441586"/>
    </source>
</evidence>
<sequence length="379" mass="41957">MFRADFHPFKVEQFLSELEHGVTYNFSESGVHPISFQGLVDMADIDLPSLMATLIDYPQVNGKQSLRDTISGFYPDSSSDGVMITVGATEANTLVANTLLQPGDNVVCFRPTYEQISGNAANLGNEVRWVDLVESDGWVIDSVALAKAVDNKTRIIHVVNPNNPTGRILSDSDRRQIIAAADRVGAWIVADEVYAGTEREGDVETPSFWSSYDRVLIVNSTSKAYGLPGLRLGWLVGPEDVIIECWRRHEYASITTSMLSMELADKALSEPTRSKLKARAKTLIRTGFDVLTAELARHPGVFDVVPPQASAMSFVRFDLPISSEDFCMRLLREREVLVIPGSRFGVENHFRFSSALPEDHLREGLSRLNGLTSEILQGH</sequence>
<dbReference type="Gene3D" id="3.90.1150.10">
    <property type="entry name" value="Aspartate Aminotransferase, domain 1"/>
    <property type="match status" value="1"/>
</dbReference>
<dbReference type="Pfam" id="PF00155">
    <property type="entry name" value="Aminotran_1_2"/>
    <property type="match status" value="1"/>
</dbReference>
<name>A0A6A4RGN4_9RHOB</name>
<proteinExistence type="inferred from homology"/>
<comment type="cofactor">
    <cofactor evidence="1">
        <name>pyridoxal 5'-phosphate</name>
        <dbReference type="ChEBI" id="CHEBI:597326"/>
    </cofactor>
</comment>
<comment type="similarity">
    <text evidence="1">Belongs to the class-I pyridoxal-phosphate-dependent aminotransferase family.</text>
</comment>
<dbReference type="EC" id="2.6.1.-" evidence="1"/>
<keyword evidence="1 3" id="KW-0808">Transferase</keyword>
<dbReference type="InterPro" id="IPR015422">
    <property type="entry name" value="PyrdxlP-dep_Trfase_small"/>
</dbReference>
<dbReference type="PROSITE" id="PS00105">
    <property type="entry name" value="AA_TRANSFER_CLASS_1"/>
    <property type="match status" value="1"/>
</dbReference>
<dbReference type="SUPFAM" id="SSF53383">
    <property type="entry name" value="PLP-dependent transferases"/>
    <property type="match status" value="1"/>
</dbReference>
<accession>A0A6A4RGN4</accession>